<organism evidence="2 3">
    <name type="scientific">Theileria orientalis</name>
    <dbReference type="NCBI Taxonomy" id="68886"/>
    <lineage>
        <taxon>Eukaryota</taxon>
        <taxon>Sar</taxon>
        <taxon>Alveolata</taxon>
        <taxon>Apicomplexa</taxon>
        <taxon>Aconoidasida</taxon>
        <taxon>Piroplasmida</taxon>
        <taxon>Theileriidae</taxon>
        <taxon>Theileria</taxon>
    </lineage>
</organism>
<keyword evidence="1" id="KW-0732">Signal</keyword>
<feature type="chain" id="PRO_5036988610" evidence="1">
    <location>
        <begin position="19"/>
        <end position="514"/>
    </location>
</feature>
<feature type="signal peptide" evidence="1">
    <location>
        <begin position="1"/>
        <end position="18"/>
    </location>
</feature>
<proteinExistence type="predicted"/>
<accession>A0A976QWY3</accession>
<dbReference type="AlphaFoldDB" id="A0A976QWY3"/>
<protein>
    <submittedName>
        <fullName evidence="2">Uncharacterized protein</fullName>
    </submittedName>
</protein>
<evidence type="ECO:0000313" key="2">
    <source>
        <dbReference type="EMBL" id="UKK01225.2"/>
    </source>
</evidence>
<name>A0A976QWY3_THEOR</name>
<evidence type="ECO:0000313" key="3">
    <source>
        <dbReference type="Proteomes" id="UP000244811"/>
    </source>
</evidence>
<gene>
    <name evidence="2" type="ORF">MACK_002038</name>
</gene>
<evidence type="ECO:0000256" key="1">
    <source>
        <dbReference type="SAM" id="SignalP"/>
    </source>
</evidence>
<sequence length="514" mass="60151">MIYFNIIQLFFILKLCSGMRYIDLKNNFISEGVDVQHGYFMSSGKYKMFHSRDPPLEIVQYGETRVFPDMDYTPGTHSLFVEQFKVGDEEALSIYVFRISVTTSSVVYKVYFHMSEFGYKLIDCAKFTELIKGKIHVSLDLSKSKNHPFFSIHTKEENGVSTTLIEIRKSIAGFRLRNVEAKRYEFGRIVDSTVPIYMGYSKLNMFLTKATSIYMHKEDDRQYIVLRHWTKNIRFDLTTINGMPAWNAVTDPEPTLSEDMHQKVFKMRDRIDGYRNLDVLSTLDLAEHISPELLGVEKVTGRHGGASYILYHFEIGKQSHNKIKFIINSEMVDMLIAKIDERTLHTKVEVIINSHRTFVIVTCLMKIDLMYETVINYYDKPNMENTNYYHIPEPYQTKIVSEMYKKYPIQIHMDIDSPPSLVDHGELQYDNYMLKYFRIKQEDGRGTVLTGKYVFGDIWQKDLIEIGNIPYEGNKRRLKVIAHSVNSPRIIVKPKNMEYPLLPEELQDYIIIDC</sequence>
<dbReference type="EMBL" id="CP056070">
    <property type="protein sequence ID" value="UKK01225.2"/>
    <property type="molecule type" value="Genomic_DNA"/>
</dbReference>
<dbReference type="Proteomes" id="UP000244811">
    <property type="component" value="Chromosome 3"/>
</dbReference>
<reference evidence="2" key="1">
    <citation type="submission" date="2022-07" db="EMBL/GenBank/DDBJ databases">
        <title>Evaluation of T. orientalis genome assembly methods using nanopore sequencing and analysis of variation between genomes.</title>
        <authorList>
            <person name="Yam J."/>
            <person name="Micallef M.L."/>
            <person name="Liu M."/>
            <person name="Djordjevic S.P."/>
            <person name="Bogema D.R."/>
            <person name="Jenkins C."/>
        </authorList>
    </citation>
    <scope>NUCLEOTIDE SEQUENCE</scope>
    <source>
        <strain evidence="2">Goon Nure</strain>
    </source>
</reference>